<dbReference type="Gene3D" id="3.40.50.410">
    <property type="entry name" value="von Willebrand factor, type A domain"/>
    <property type="match status" value="1"/>
</dbReference>
<protein>
    <submittedName>
        <fullName evidence="2">VWA domain-containing protein</fullName>
    </submittedName>
</protein>
<gene>
    <name evidence="2" type="ORF">P0O24_05140</name>
</gene>
<name>A0ABT5XE35_9EURY</name>
<dbReference type="Proteomes" id="UP001215956">
    <property type="component" value="Unassembled WGS sequence"/>
</dbReference>
<organism evidence="2 3">
    <name type="scientific">Candidatus Methanocrinis alkalitolerans</name>
    <dbReference type="NCBI Taxonomy" id="3033395"/>
    <lineage>
        <taxon>Archaea</taxon>
        <taxon>Methanobacteriati</taxon>
        <taxon>Methanobacteriota</taxon>
        <taxon>Stenosarchaea group</taxon>
        <taxon>Methanomicrobia</taxon>
        <taxon>Methanotrichales</taxon>
        <taxon>Methanotrichaceae</taxon>
        <taxon>Methanocrinis</taxon>
    </lineage>
</organism>
<dbReference type="PROSITE" id="PS50234">
    <property type="entry name" value="VWFA"/>
    <property type="match status" value="1"/>
</dbReference>
<dbReference type="EMBL" id="JARFPL010000012">
    <property type="protein sequence ID" value="MDF0592964.1"/>
    <property type="molecule type" value="Genomic_DNA"/>
</dbReference>
<proteinExistence type="predicted"/>
<evidence type="ECO:0000259" key="1">
    <source>
        <dbReference type="PROSITE" id="PS50234"/>
    </source>
</evidence>
<comment type="caution">
    <text evidence="2">The sequence shown here is derived from an EMBL/GenBank/DDBJ whole genome shotgun (WGS) entry which is preliminary data.</text>
</comment>
<feature type="domain" description="VWFA" evidence="1">
    <location>
        <begin position="65"/>
        <end position="250"/>
    </location>
</feature>
<evidence type="ECO:0000313" key="3">
    <source>
        <dbReference type="Proteomes" id="UP001215956"/>
    </source>
</evidence>
<dbReference type="InterPro" id="IPR036465">
    <property type="entry name" value="vWFA_dom_sf"/>
</dbReference>
<dbReference type="CDD" id="cd00198">
    <property type="entry name" value="vWFA"/>
    <property type="match status" value="1"/>
</dbReference>
<dbReference type="SUPFAM" id="SSF53300">
    <property type="entry name" value="vWA-like"/>
    <property type="match status" value="1"/>
</dbReference>
<reference evidence="2 3" key="1">
    <citation type="submission" date="2023-03" db="EMBL/GenBank/DDBJ databases">
        <title>Whole genome sequencing of Methanotrichaceae archaeon M04Ac.</title>
        <authorList>
            <person name="Khomyakova M.A."/>
            <person name="Merkel A.Y."/>
            <person name="Slobodkin A.I."/>
        </authorList>
    </citation>
    <scope>NUCLEOTIDE SEQUENCE [LARGE SCALE GENOMIC DNA]</scope>
    <source>
        <strain evidence="2 3">M04Ac</strain>
    </source>
</reference>
<evidence type="ECO:0000313" key="2">
    <source>
        <dbReference type="EMBL" id="MDF0592964.1"/>
    </source>
</evidence>
<keyword evidence="3" id="KW-1185">Reference proteome</keyword>
<accession>A0ABT5XE35</accession>
<dbReference type="InterPro" id="IPR002035">
    <property type="entry name" value="VWF_A"/>
</dbReference>
<sequence>MCPPCPKCPDANLEEKNATSKGGSKENTINIVQTAIFGSTPYWNGTDEPAGVINLTVSRPDAAIDAVFAFDVSGSMRLPYEEMGEEVWAAFAEANFSNVSIIGWDEDDGEGADPLMVPLRPLEESEEEVLAALSNLSGLCDETDLTVYSAGLRGVMEVDYGFGDHFDGDEKIVLFITGPDEFQPGEGLDSLAIELKRRGYAIYPVGMEIDEFESPLKYESLSTMASITGGRFYSIGGLDSEELREVLQDAAAHASSRAAPKDIVVTETLPAHQEVKETVPSGAEVNVAKNPDGTTTITWTASGVRPGEARSLIILTAVKGALASDAISNAGWPGGINITATGGDAAGVNVINLRTEEGDVKIGEIS</sequence>